<sequence length="171" mass="18553">MLSSDRRALMVDVLLTTSLGEIQLSLDEEKAPISVRNFLSYVDSGFYNDTIFHRVIPGFMVQGGGFTQDMAQKPTQDPIRNEADNGLLNTRGTVAMARTSAIHSATAQFFVNVADNDFLNHGGRDFGYAVFGKVVRGMDVVDQIVGVKTGVSAGMRDVPVEPVVIRSAARV</sequence>
<reference evidence="7 8" key="1">
    <citation type="submission" date="2019-03" db="EMBL/GenBank/DDBJ databases">
        <authorList>
            <person name="Gonzalez-Pimentel J.L."/>
        </authorList>
    </citation>
    <scope>NUCLEOTIDE SEQUENCE [LARGE SCALE GENOMIC DNA]</scope>
    <source>
        <strain evidence="7 8">JCM 31289</strain>
    </source>
</reference>
<organism evidence="7 8">
    <name type="scientific">Streptomyces palmae</name>
    <dbReference type="NCBI Taxonomy" id="1701085"/>
    <lineage>
        <taxon>Bacteria</taxon>
        <taxon>Bacillati</taxon>
        <taxon>Actinomycetota</taxon>
        <taxon>Actinomycetes</taxon>
        <taxon>Kitasatosporales</taxon>
        <taxon>Streptomycetaceae</taxon>
        <taxon>Streptomyces</taxon>
    </lineage>
</organism>
<evidence type="ECO:0000259" key="6">
    <source>
        <dbReference type="PROSITE" id="PS50072"/>
    </source>
</evidence>
<dbReference type="GO" id="GO:0003755">
    <property type="term" value="F:peptidyl-prolyl cis-trans isomerase activity"/>
    <property type="evidence" value="ECO:0007669"/>
    <property type="project" value="UniProtKB-UniRule"/>
</dbReference>
<dbReference type="GO" id="GO:0006457">
    <property type="term" value="P:protein folding"/>
    <property type="evidence" value="ECO:0007669"/>
    <property type="project" value="InterPro"/>
</dbReference>
<dbReference type="AlphaFoldDB" id="A0A4Z0GYV3"/>
<keyword evidence="3 5" id="KW-0697">Rotamase</keyword>
<dbReference type="Pfam" id="PF00160">
    <property type="entry name" value="Pro_isomerase"/>
    <property type="match status" value="1"/>
</dbReference>
<dbReference type="InterPro" id="IPR002130">
    <property type="entry name" value="Cyclophilin-type_PPIase_dom"/>
</dbReference>
<evidence type="ECO:0000313" key="8">
    <source>
        <dbReference type="Proteomes" id="UP000297948"/>
    </source>
</evidence>
<feature type="domain" description="PPIase cyclophilin-type" evidence="6">
    <location>
        <begin position="17"/>
        <end position="170"/>
    </location>
</feature>
<evidence type="ECO:0000256" key="3">
    <source>
        <dbReference type="ARBA" id="ARBA00023110"/>
    </source>
</evidence>
<comment type="similarity">
    <text evidence="2 5">Belongs to the cyclophilin-type PPIase family.</text>
</comment>
<keyword evidence="4 5" id="KW-0413">Isomerase</keyword>
<dbReference type="CDD" id="cd01920">
    <property type="entry name" value="cyclophilin_EcCYP_like"/>
    <property type="match status" value="1"/>
</dbReference>
<evidence type="ECO:0000256" key="5">
    <source>
        <dbReference type="RuleBase" id="RU363019"/>
    </source>
</evidence>
<dbReference type="Gene3D" id="2.40.100.10">
    <property type="entry name" value="Cyclophilin-like"/>
    <property type="match status" value="1"/>
</dbReference>
<accession>A0A4Z0GYV3</accession>
<dbReference type="PIRSF" id="PIRSF001467">
    <property type="entry name" value="Peptidylpro_ismrse"/>
    <property type="match status" value="1"/>
</dbReference>
<proteinExistence type="inferred from homology"/>
<dbReference type="InterPro" id="IPR020892">
    <property type="entry name" value="Cyclophilin-type_PPIase_CS"/>
</dbReference>
<dbReference type="PROSITE" id="PS50072">
    <property type="entry name" value="CSA_PPIASE_2"/>
    <property type="match status" value="1"/>
</dbReference>
<evidence type="ECO:0000256" key="2">
    <source>
        <dbReference type="ARBA" id="ARBA00007365"/>
    </source>
</evidence>
<keyword evidence="8" id="KW-1185">Reference proteome</keyword>
<comment type="catalytic activity">
    <reaction evidence="5">
        <text>[protein]-peptidylproline (omega=180) = [protein]-peptidylproline (omega=0)</text>
        <dbReference type="Rhea" id="RHEA:16237"/>
        <dbReference type="Rhea" id="RHEA-COMP:10747"/>
        <dbReference type="Rhea" id="RHEA-COMP:10748"/>
        <dbReference type="ChEBI" id="CHEBI:83833"/>
        <dbReference type="ChEBI" id="CHEBI:83834"/>
        <dbReference type="EC" id="5.2.1.8"/>
    </reaction>
</comment>
<comment type="caution">
    <text evidence="7">The sequence shown here is derived from an EMBL/GenBank/DDBJ whole genome shotgun (WGS) entry which is preliminary data.</text>
</comment>
<evidence type="ECO:0000256" key="4">
    <source>
        <dbReference type="ARBA" id="ARBA00023235"/>
    </source>
</evidence>
<gene>
    <name evidence="7" type="ORF">E4099_19790</name>
</gene>
<comment type="function">
    <text evidence="1 5">PPIases accelerate the folding of proteins. It catalyzes the cis-trans isomerization of proline imidic peptide bonds in oligopeptides.</text>
</comment>
<dbReference type="SUPFAM" id="SSF50891">
    <property type="entry name" value="Cyclophilin-like"/>
    <property type="match status" value="1"/>
</dbReference>
<evidence type="ECO:0000313" key="7">
    <source>
        <dbReference type="EMBL" id="TGB03246.1"/>
    </source>
</evidence>
<dbReference type="EC" id="5.2.1.8" evidence="5"/>
<protein>
    <recommendedName>
        <fullName evidence="5">Peptidyl-prolyl cis-trans isomerase</fullName>
        <shortName evidence="5">PPIase</shortName>
        <ecNumber evidence="5">5.2.1.8</ecNumber>
    </recommendedName>
</protein>
<dbReference type="InterPro" id="IPR029000">
    <property type="entry name" value="Cyclophilin-like_dom_sf"/>
</dbReference>
<dbReference type="InterPro" id="IPR044665">
    <property type="entry name" value="E_coli_cyclophilin_A-like"/>
</dbReference>
<dbReference type="InterPro" id="IPR024936">
    <property type="entry name" value="Cyclophilin-type_PPIase"/>
</dbReference>
<dbReference type="PROSITE" id="PS00170">
    <property type="entry name" value="CSA_PPIASE_1"/>
    <property type="match status" value="1"/>
</dbReference>
<name>A0A4Z0GYV3_9ACTN</name>
<dbReference type="Proteomes" id="UP000297948">
    <property type="component" value="Unassembled WGS sequence"/>
</dbReference>
<dbReference type="PANTHER" id="PTHR43246">
    <property type="entry name" value="PEPTIDYL-PROLYL CIS-TRANS ISOMERASE CYP38, CHLOROPLASTIC"/>
    <property type="match status" value="1"/>
</dbReference>
<dbReference type="EMBL" id="SRID01000196">
    <property type="protein sequence ID" value="TGB03246.1"/>
    <property type="molecule type" value="Genomic_DNA"/>
</dbReference>
<evidence type="ECO:0000256" key="1">
    <source>
        <dbReference type="ARBA" id="ARBA00002388"/>
    </source>
</evidence>
<dbReference type="OrthoDB" id="9807797at2"/>
<dbReference type="PRINTS" id="PR00153">
    <property type="entry name" value="CSAPPISMRASE"/>
</dbReference>